<dbReference type="InterPro" id="IPR016102">
    <property type="entry name" value="Succinyl-CoA_synth-like"/>
</dbReference>
<dbReference type="AlphaFoldDB" id="A0A6J7AQG8"/>
<evidence type="ECO:0000313" key="1">
    <source>
        <dbReference type="EMBL" id="CAB4835211.1"/>
    </source>
</evidence>
<accession>A0A6J7AQG8</accession>
<gene>
    <name evidence="1" type="ORF">UFOPK3099_02709</name>
</gene>
<proteinExistence type="predicted"/>
<reference evidence="1" key="1">
    <citation type="submission" date="2020-05" db="EMBL/GenBank/DDBJ databases">
        <authorList>
            <person name="Chiriac C."/>
            <person name="Salcher M."/>
            <person name="Ghai R."/>
            <person name="Kavagutti S V."/>
        </authorList>
    </citation>
    <scope>NUCLEOTIDE SEQUENCE</scope>
</reference>
<sequence>MIAAHPAVDAIIYIGLGIQSNQARLMKEGRFYPDHGLERIVAYHERQDERFAEAAVALSERYGKPILCATELAVADPDNPGPRAVRAAGRLCYASGNRAVTALGHLWQYAQFRERRGLSG</sequence>
<dbReference type="Gene3D" id="3.40.50.261">
    <property type="entry name" value="Succinyl-CoA synthetase domains"/>
    <property type="match status" value="1"/>
</dbReference>
<name>A0A6J7AQG8_9ZZZZ</name>
<organism evidence="1">
    <name type="scientific">freshwater metagenome</name>
    <dbReference type="NCBI Taxonomy" id="449393"/>
    <lineage>
        <taxon>unclassified sequences</taxon>
        <taxon>metagenomes</taxon>
        <taxon>ecological metagenomes</taxon>
    </lineage>
</organism>
<dbReference type="SUPFAM" id="SSF52210">
    <property type="entry name" value="Succinyl-CoA synthetase domains"/>
    <property type="match status" value="1"/>
</dbReference>
<dbReference type="EMBL" id="CAFAAV010000297">
    <property type="protein sequence ID" value="CAB4835211.1"/>
    <property type="molecule type" value="Genomic_DNA"/>
</dbReference>
<protein>
    <submittedName>
        <fullName evidence="1">Unannotated protein</fullName>
    </submittedName>
</protein>